<protein>
    <submittedName>
        <fullName evidence="1">Uncharacterized protein</fullName>
    </submittedName>
</protein>
<dbReference type="Proteomes" id="UP000017973">
    <property type="component" value="Unassembled WGS sequence"/>
</dbReference>
<gene>
    <name evidence="1" type="ORF">T458_01655</name>
</gene>
<evidence type="ECO:0000313" key="2">
    <source>
        <dbReference type="Proteomes" id="UP000017973"/>
    </source>
</evidence>
<dbReference type="AlphaFoldDB" id="V6MES2"/>
<keyword evidence="2" id="KW-1185">Reference proteome</keyword>
<proteinExistence type="predicted"/>
<dbReference type="PATRIC" id="fig|1408254.3.peg.339"/>
<accession>V6MES2</accession>
<evidence type="ECO:0000313" key="1">
    <source>
        <dbReference type="EMBL" id="EST56742.1"/>
    </source>
</evidence>
<sequence>MLSSPFQGAEGGNLFPAPLLEREVGGENNKKTQEKTWIGCVFIPSLLFSSLLNLTHLYSALLYSQPANCYSYRIKQLICLPLLCERLRLLKTHLLK</sequence>
<dbReference type="STRING" id="1408254.T458_01655"/>
<name>V6MES2_9BACL</name>
<organism evidence="1 2">
    <name type="scientific">Brevibacillus panacihumi W25</name>
    <dbReference type="NCBI Taxonomy" id="1408254"/>
    <lineage>
        <taxon>Bacteria</taxon>
        <taxon>Bacillati</taxon>
        <taxon>Bacillota</taxon>
        <taxon>Bacilli</taxon>
        <taxon>Bacillales</taxon>
        <taxon>Paenibacillaceae</taxon>
        <taxon>Brevibacillus</taxon>
    </lineage>
</organism>
<reference evidence="1 2" key="1">
    <citation type="journal article" date="2014" name="Genome Announc.">
        <title>Draft Genome Sequence of Brevibacillus panacihumi Strain W25, a Halotolerant Hydrocarbon-Degrading Bacterium.</title>
        <authorList>
            <person name="Wang X."/>
            <person name="Jin D."/>
            <person name="Zhou L."/>
            <person name="Wu L."/>
            <person name="An W."/>
            <person name="Chen Y."/>
            <person name="Zhao L."/>
        </authorList>
    </citation>
    <scope>NUCLEOTIDE SEQUENCE [LARGE SCALE GENOMIC DNA]</scope>
    <source>
        <strain evidence="1 2">W25</strain>
    </source>
</reference>
<dbReference type="EMBL" id="AYJU01000001">
    <property type="protein sequence ID" value="EST56742.1"/>
    <property type="molecule type" value="Genomic_DNA"/>
</dbReference>
<dbReference type="HOGENOM" id="CLU_2354306_0_0_9"/>
<comment type="caution">
    <text evidence="1">The sequence shown here is derived from an EMBL/GenBank/DDBJ whole genome shotgun (WGS) entry which is preliminary data.</text>
</comment>